<dbReference type="EMBL" id="JAMKFB020000020">
    <property type="protein sequence ID" value="KAL0163615.1"/>
    <property type="molecule type" value="Genomic_DNA"/>
</dbReference>
<proteinExistence type="predicted"/>
<protein>
    <submittedName>
        <fullName evidence="1">Uncharacterized protein</fullName>
    </submittedName>
</protein>
<feature type="non-terminal residue" evidence="1">
    <location>
        <position position="55"/>
    </location>
</feature>
<comment type="caution">
    <text evidence="1">The sequence shown here is derived from an EMBL/GenBank/DDBJ whole genome shotgun (WGS) entry which is preliminary data.</text>
</comment>
<sequence>SSPDLRSGLSSCRRGVETFLRRNPCPEVQELVKLAHLSNVITDPHLRHTGTQLSH</sequence>
<organism evidence="1 2">
    <name type="scientific">Cirrhinus mrigala</name>
    <name type="common">Mrigala</name>
    <dbReference type="NCBI Taxonomy" id="683832"/>
    <lineage>
        <taxon>Eukaryota</taxon>
        <taxon>Metazoa</taxon>
        <taxon>Chordata</taxon>
        <taxon>Craniata</taxon>
        <taxon>Vertebrata</taxon>
        <taxon>Euteleostomi</taxon>
        <taxon>Actinopterygii</taxon>
        <taxon>Neopterygii</taxon>
        <taxon>Teleostei</taxon>
        <taxon>Ostariophysi</taxon>
        <taxon>Cypriniformes</taxon>
        <taxon>Cyprinidae</taxon>
        <taxon>Labeoninae</taxon>
        <taxon>Labeonini</taxon>
        <taxon>Cirrhinus</taxon>
    </lineage>
</organism>
<feature type="non-terminal residue" evidence="1">
    <location>
        <position position="1"/>
    </location>
</feature>
<keyword evidence="2" id="KW-1185">Reference proteome</keyword>
<name>A0ABD0NQV8_CIRMR</name>
<accession>A0ABD0NQV8</accession>
<dbReference type="AlphaFoldDB" id="A0ABD0NQV8"/>
<evidence type="ECO:0000313" key="2">
    <source>
        <dbReference type="Proteomes" id="UP001529510"/>
    </source>
</evidence>
<evidence type="ECO:0000313" key="1">
    <source>
        <dbReference type="EMBL" id="KAL0163615.1"/>
    </source>
</evidence>
<dbReference type="Proteomes" id="UP001529510">
    <property type="component" value="Unassembled WGS sequence"/>
</dbReference>
<gene>
    <name evidence="1" type="ORF">M9458_039368</name>
</gene>
<reference evidence="1 2" key="1">
    <citation type="submission" date="2024-05" db="EMBL/GenBank/DDBJ databases">
        <title>Genome sequencing and assembly of Indian major carp, Cirrhinus mrigala (Hamilton, 1822).</title>
        <authorList>
            <person name="Mohindra V."/>
            <person name="Chowdhury L.M."/>
            <person name="Lal K."/>
            <person name="Jena J.K."/>
        </authorList>
    </citation>
    <scope>NUCLEOTIDE SEQUENCE [LARGE SCALE GENOMIC DNA]</scope>
    <source>
        <strain evidence="1">CM1030</strain>
        <tissue evidence="1">Blood</tissue>
    </source>
</reference>